<dbReference type="RefSeq" id="WP_344736888.1">
    <property type="nucleotide sequence ID" value="NZ_BAAAYU010000001.1"/>
</dbReference>
<organism evidence="1 2">
    <name type="scientific">Microbacterium awajiense</name>
    <dbReference type="NCBI Taxonomy" id="415214"/>
    <lineage>
        <taxon>Bacteria</taxon>
        <taxon>Bacillati</taxon>
        <taxon>Actinomycetota</taxon>
        <taxon>Actinomycetes</taxon>
        <taxon>Micrococcales</taxon>
        <taxon>Microbacteriaceae</taxon>
        <taxon>Microbacterium</taxon>
    </lineage>
</organism>
<sequence length="75" mass="7958">MSERRFTIDHAADAAYFPIATSIGEGESVENLIVERPQGTLVLDFDGGGRLLGVEVLGAKALLTAETIRDAEVLA</sequence>
<dbReference type="InterPro" id="IPR019270">
    <property type="entry name" value="DUF2283"/>
</dbReference>
<keyword evidence="2" id="KW-1185">Reference proteome</keyword>
<dbReference type="Pfam" id="PF10049">
    <property type="entry name" value="DUF2283"/>
    <property type="match status" value="1"/>
</dbReference>
<gene>
    <name evidence="1" type="ORF">GCM10022200_10860</name>
</gene>
<dbReference type="Proteomes" id="UP001501697">
    <property type="component" value="Unassembled WGS sequence"/>
</dbReference>
<protein>
    <recommendedName>
        <fullName evidence="3">DUF2283 domain-containing protein</fullName>
    </recommendedName>
</protein>
<evidence type="ECO:0000313" key="1">
    <source>
        <dbReference type="EMBL" id="GAA3629958.1"/>
    </source>
</evidence>
<accession>A0ABP7ADQ2</accession>
<evidence type="ECO:0000313" key="2">
    <source>
        <dbReference type="Proteomes" id="UP001501697"/>
    </source>
</evidence>
<reference evidence="2" key="1">
    <citation type="journal article" date="2019" name="Int. J. Syst. Evol. Microbiol.">
        <title>The Global Catalogue of Microorganisms (GCM) 10K type strain sequencing project: providing services to taxonomists for standard genome sequencing and annotation.</title>
        <authorList>
            <consortium name="The Broad Institute Genomics Platform"/>
            <consortium name="The Broad Institute Genome Sequencing Center for Infectious Disease"/>
            <person name="Wu L."/>
            <person name="Ma J."/>
        </authorList>
    </citation>
    <scope>NUCLEOTIDE SEQUENCE [LARGE SCALE GENOMIC DNA]</scope>
    <source>
        <strain evidence="2">JCM 16544</strain>
    </source>
</reference>
<evidence type="ECO:0008006" key="3">
    <source>
        <dbReference type="Google" id="ProtNLM"/>
    </source>
</evidence>
<dbReference type="EMBL" id="BAAAYU010000001">
    <property type="protein sequence ID" value="GAA3629958.1"/>
    <property type="molecule type" value="Genomic_DNA"/>
</dbReference>
<proteinExistence type="predicted"/>
<name>A0ABP7ADQ2_9MICO</name>
<comment type="caution">
    <text evidence="1">The sequence shown here is derived from an EMBL/GenBank/DDBJ whole genome shotgun (WGS) entry which is preliminary data.</text>
</comment>